<dbReference type="EMBL" id="SNRW01000282">
    <property type="protein sequence ID" value="KAA6402129.1"/>
    <property type="molecule type" value="Genomic_DNA"/>
</dbReference>
<feature type="binding site" evidence="6">
    <location>
        <position position="155"/>
    </location>
    <ligand>
        <name>substrate</name>
    </ligand>
</feature>
<gene>
    <name evidence="10" type="ORF">EZS28_002341</name>
</gene>
<dbReference type="EC" id="3.5.1.98" evidence="1 4"/>
<feature type="active site" description="Proton acceptor" evidence="5">
    <location>
        <position position="147"/>
    </location>
</feature>
<feature type="domain" description="Histone deacetylase" evidence="9">
    <location>
        <begin position="34"/>
        <end position="324"/>
    </location>
</feature>
<dbReference type="PANTHER" id="PTHR10625:SF10">
    <property type="entry name" value="HISTONE DEACETYLASE HDAC1"/>
    <property type="match status" value="1"/>
</dbReference>
<dbReference type="OrthoDB" id="1918432at2759"/>
<evidence type="ECO:0000256" key="4">
    <source>
        <dbReference type="PIRNR" id="PIRNR037913"/>
    </source>
</evidence>
<feature type="region of interest" description="Disordered" evidence="8">
    <location>
        <begin position="437"/>
        <end position="465"/>
    </location>
</feature>
<dbReference type="GO" id="GO:0040029">
    <property type="term" value="P:epigenetic regulation of gene expression"/>
    <property type="evidence" value="ECO:0007669"/>
    <property type="project" value="TreeGrafter"/>
</dbReference>
<feature type="binding site" evidence="7">
    <location>
        <position position="270"/>
    </location>
    <ligand>
        <name>a divalent metal cation</name>
        <dbReference type="ChEBI" id="CHEBI:60240"/>
    </ligand>
</feature>
<dbReference type="InterPro" id="IPR023696">
    <property type="entry name" value="Ureohydrolase_dom_sf"/>
</dbReference>
<protein>
    <recommendedName>
        <fullName evidence="1 4">Histone deacetylase</fullName>
        <ecNumber evidence="1 4">3.5.1.98</ecNumber>
    </recommendedName>
</protein>
<organism evidence="10 11">
    <name type="scientific">Streblomastix strix</name>
    <dbReference type="NCBI Taxonomy" id="222440"/>
    <lineage>
        <taxon>Eukaryota</taxon>
        <taxon>Metamonada</taxon>
        <taxon>Preaxostyla</taxon>
        <taxon>Oxymonadida</taxon>
        <taxon>Streblomastigidae</taxon>
        <taxon>Streblomastix</taxon>
    </lineage>
</organism>
<feature type="binding site" evidence="7">
    <location>
        <position position="182"/>
    </location>
    <ligand>
        <name>a divalent metal cation</name>
        <dbReference type="ChEBI" id="CHEBI:60240"/>
    </ligand>
</feature>
<evidence type="ECO:0000313" key="11">
    <source>
        <dbReference type="Proteomes" id="UP000324800"/>
    </source>
</evidence>
<keyword evidence="7" id="KW-0479">Metal-binding</keyword>
<keyword evidence="2 4" id="KW-0378">Hydrolase</keyword>
<dbReference type="Pfam" id="PF00850">
    <property type="entry name" value="Hist_deacetyl"/>
    <property type="match status" value="1"/>
</dbReference>
<dbReference type="AlphaFoldDB" id="A0A5J4X6J2"/>
<dbReference type="InterPro" id="IPR000286">
    <property type="entry name" value="HDACs"/>
</dbReference>
<evidence type="ECO:0000256" key="8">
    <source>
        <dbReference type="SAM" id="MobiDB-lite"/>
    </source>
</evidence>
<reference evidence="10 11" key="1">
    <citation type="submission" date="2019-03" db="EMBL/GenBank/DDBJ databases">
        <title>Single cell metagenomics reveals metabolic interactions within the superorganism composed of flagellate Streblomastix strix and complex community of Bacteroidetes bacteria on its surface.</title>
        <authorList>
            <person name="Treitli S.C."/>
            <person name="Kolisko M."/>
            <person name="Husnik F."/>
            <person name="Keeling P."/>
            <person name="Hampl V."/>
        </authorList>
    </citation>
    <scope>NUCLEOTIDE SEQUENCE [LARGE SCALE GENOMIC DNA]</scope>
    <source>
        <strain evidence="10">ST1C</strain>
    </source>
</reference>
<dbReference type="GO" id="GO:0000118">
    <property type="term" value="C:histone deacetylase complex"/>
    <property type="evidence" value="ECO:0007669"/>
    <property type="project" value="UniProtKB-ARBA"/>
</dbReference>
<keyword evidence="3 4" id="KW-0156">Chromatin regulator</keyword>
<evidence type="ECO:0000256" key="6">
    <source>
        <dbReference type="PIRSR" id="PIRSR037913-2"/>
    </source>
</evidence>
<feature type="compositionally biased region" description="Basic and acidic residues" evidence="8">
    <location>
        <begin position="437"/>
        <end position="459"/>
    </location>
</feature>
<dbReference type="Gene3D" id="3.40.800.20">
    <property type="entry name" value="Histone deacetylase domain"/>
    <property type="match status" value="1"/>
</dbReference>
<evidence type="ECO:0000256" key="3">
    <source>
        <dbReference type="ARBA" id="ARBA00022853"/>
    </source>
</evidence>
<dbReference type="PRINTS" id="PR01270">
    <property type="entry name" value="HDASUPER"/>
</dbReference>
<dbReference type="InterPro" id="IPR023801">
    <property type="entry name" value="His_deacetylse_dom"/>
</dbReference>
<evidence type="ECO:0000256" key="7">
    <source>
        <dbReference type="PIRSR" id="PIRSR037913-3"/>
    </source>
</evidence>
<comment type="subcellular location">
    <subcellularLocation>
        <location evidence="4">Nucleus</location>
    </subcellularLocation>
</comment>
<dbReference type="GO" id="GO:0046872">
    <property type="term" value="F:metal ion binding"/>
    <property type="evidence" value="ECO:0007669"/>
    <property type="project" value="UniProtKB-KW"/>
</dbReference>
<keyword evidence="4" id="KW-0539">Nucleus</keyword>
<feature type="binding site" evidence="6">
    <location>
        <position position="309"/>
    </location>
    <ligand>
        <name>substrate</name>
    </ligand>
</feature>
<evidence type="ECO:0000313" key="10">
    <source>
        <dbReference type="EMBL" id="KAA6402129.1"/>
    </source>
</evidence>
<dbReference type="GO" id="GO:0141221">
    <property type="term" value="F:histone deacetylase activity, hydrolytic mechanism"/>
    <property type="evidence" value="ECO:0007669"/>
    <property type="project" value="UniProtKB-EC"/>
</dbReference>
<name>A0A5J4X6J2_9EUKA</name>
<evidence type="ECO:0000256" key="2">
    <source>
        <dbReference type="ARBA" id="ARBA00022801"/>
    </source>
</evidence>
<feature type="binding site" evidence="7">
    <location>
        <position position="184"/>
    </location>
    <ligand>
        <name>a divalent metal cation</name>
        <dbReference type="ChEBI" id="CHEBI:60240"/>
    </ligand>
</feature>
<comment type="caution">
    <text evidence="10">The sequence shown here is derived from an EMBL/GenBank/DDBJ whole genome shotgun (WGS) entry which is preliminary data.</text>
</comment>
<dbReference type="InterPro" id="IPR003084">
    <property type="entry name" value="HDAC_I/II"/>
</dbReference>
<dbReference type="InterPro" id="IPR037138">
    <property type="entry name" value="His_deacetylse_dom_sf"/>
</dbReference>
<dbReference type="PANTHER" id="PTHR10625">
    <property type="entry name" value="HISTONE DEACETYLASE HDAC1-RELATED"/>
    <property type="match status" value="1"/>
</dbReference>
<accession>A0A5J4X6J2</accession>
<sequence>MLCKIGSHEMEAKRESIAYFYDADIGSFVYGPAHPMKPHRVRMTHDLVVHYGLGERMQIFRPRLLLPEEMKEFHAEEYVSFLSAVNPACAAQYKTHCARFNMGDDCTIFDGLFRYCQITAGGSVGGAVKLNQESVDVAVNWSGGLHHAKKAEASGFCYINDIVLAILELLKIHPRVMYIDIDVHHGDGVEEAFYTTDRVMTVSFHKYGEFYPGTGSIKDHGVGKGKYYSINFPLLDGIDDETFQFFFQMIVAKAVQVYQPTAIVMQCGADSLTQDRLGCFNLTLVGHGSCIEFVRQFELPLLILGGGGYTIRNVSRCWTYETALLIDSFSGQLSGYPSDAQPGSRKNVLSNQIPKTNFFHHYGPLHTLHLDPSPQENKNSIEYLRLHTQRILENLRQIESAPCVVGDSNDNHTIDNENQQYTPTSIRGLRDRHLFAQTHSKGEDRPRITQRMRDNRQTDLDDQDE</sequence>
<keyword evidence="4" id="KW-0804">Transcription</keyword>
<evidence type="ECO:0000256" key="5">
    <source>
        <dbReference type="PIRSR" id="PIRSR037913-1"/>
    </source>
</evidence>
<dbReference type="SUPFAM" id="SSF52768">
    <property type="entry name" value="Arginase/deacetylase"/>
    <property type="match status" value="1"/>
</dbReference>
<keyword evidence="4" id="KW-0805">Transcription regulation</keyword>
<feature type="binding site" evidence="6">
    <location>
        <position position="105"/>
    </location>
    <ligand>
        <name>substrate</name>
    </ligand>
</feature>
<evidence type="ECO:0000256" key="1">
    <source>
        <dbReference type="ARBA" id="ARBA00012111"/>
    </source>
</evidence>
<dbReference type="PIRSF" id="PIRSF037913">
    <property type="entry name" value="His_deacetylse_1"/>
    <property type="match status" value="1"/>
</dbReference>
<evidence type="ECO:0000259" key="9">
    <source>
        <dbReference type="Pfam" id="PF00850"/>
    </source>
</evidence>
<dbReference type="PRINTS" id="PR01271">
    <property type="entry name" value="HISDACETLASE"/>
</dbReference>
<comment type="catalytic activity">
    <reaction evidence="4">
        <text>N(6)-acetyl-L-lysyl-[histone] + H2O = L-lysyl-[histone] + acetate</text>
        <dbReference type="Rhea" id="RHEA:58196"/>
        <dbReference type="Rhea" id="RHEA-COMP:9845"/>
        <dbReference type="Rhea" id="RHEA-COMP:11338"/>
        <dbReference type="ChEBI" id="CHEBI:15377"/>
        <dbReference type="ChEBI" id="CHEBI:29969"/>
        <dbReference type="ChEBI" id="CHEBI:30089"/>
        <dbReference type="ChEBI" id="CHEBI:61930"/>
        <dbReference type="EC" id="3.5.1.98"/>
    </reaction>
</comment>
<comment type="similarity">
    <text evidence="4">Belongs to the histone deacetylase family. HD Type 1 subfamily.</text>
</comment>
<dbReference type="Proteomes" id="UP000324800">
    <property type="component" value="Unassembled WGS sequence"/>
</dbReference>
<proteinExistence type="inferred from homology"/>
<dbReference type="CDD" id="cd09991">
    <property type="entry name" value="HDAC_classI"/>
    <property type="match status" value="1"/>
</dbReference>